<dbReference type="Gene3D" id="3.40.50.1260">
    <property type="entry name" value="Phosphoglycerate kinase, N-terminal domain"/>
    <property type="match status" value="2"/>
</dbReference>
<protein>
    <recommendedName>
        <fullName evidence="7 14">Phosphoglycerate kinase</fullName>
        <ecNumber evidence="6 14">2.7.2.3</ecNumber>
    </recommendedName>
</protein>
<dbReference type="GO" id="GO:0005524">
    <property type="term" value="F:ATP binding"/>
    <property type="evidence" value="ECO:0007669"/>
    <property type="project" value="UniProtKB-KW"/>
</dbReference>
<proteinExistence type="inferred from homology"/>
<dbReference type="KEGG" id="hsc:HVS_12180"/>
<dbReference type="InterPro" id="IPR015824">
    <property type="entry name" value="Phosphoglycerate_kinase_N"/>
</dbReference>
<evidence type="ECO:0000256" key="9">
    <source>
        <dbReference type="ARBA" id="ARBA00022679"/>
    </source>
</evidence>
<keyword evidence="13 14" id="KW-0324">Glycolysis</keyword>
<feature type="binding site" evidence="14 15">
    <location>
        <begin position="63"/>
        <end position="66"/>
    </location>
    <ligand>
        <name>substrate</name>
    </ligand>
</feature>
<dbReference type="EMBL" id="CP025197">
    <property type="protein sequence ID" value="AUG58313.1"/>
    <property type="molecule type" value="Genomic_DNA"/>
</dbReference>
<comment type="subunit">
    <text evidence="5 14">Monomer.</text>
</comment>
<dbReference type="Pfam" id="PF00162">
    <property type="entry name" value="PGK"/>
    <property type="match status" value="1"/>
</dbReference>
<comment type="subcellular location">
    <subcellularLocation>
        <location evidence="2 14">Cytoplasm</location>
    </subcellularLocation>
</comment>
<dbReference type="EMBL" id="NEMB01000003">
    <property type="protein sequence ID" value="PQQ68192.1"/>
    <property type="molecule type" value="Genomic_DNA"/>
</dbReference>
<feature type="binding site" evidence="15">
    <location>
        <position position="122"/>
    </location>
    <ligand>
        <name>(2R)-3-phosphoglycerate</name>
        <dbReference type="ChEBI" id="CHEBI:58272"/>
    </ligand>
</feature>
<evidence type="ECO:0000313" key="20">
    <source>
        <dbReference type="Proteomes" id="UP000233534"/>
    </source>
</evidence>
<evidence type="ECO:0000313" key="18">
    <source>
        <dbReference type="EMBL" id="AUG58313.1"/>
    </source>
</evidence>
<dbReference type="GO" id="GO:0004618">
    <property type="term" value="F:phosphoglycerate kinase activity"/>
    <property type="evidence" value="ECO:0007669"/>
    <property type="project" value="UniProtKB-UniRule"/>
</dbReference>
<evidence type="ECO:0000256" key="10">
    <source>
        <dbReference type="ARBA" id="ARBA00022741"/>
    </source>
</evidence>
<keyword evidence="12 14" id="KW-0067">ATP-binding</keyword>
<dbReference type="SUPFAM" id="SSF53748">
    <property type="entry name" value="Phosphoglycerate kinase"/>
    <property type="match status" value="1"/>
</dbReference>
<dbReference type="InterPro" id="IPR036043">
    <property type="entry name" value="Phosphoglycerate_kinase_sf"/>
</dbReference>
<feature type="binding site" evidence="14">
    <location>
        <position position="122"/>
    </location>
    <ligand>
        <name>substrate</name>
    </ligand>
</feature>
<evidence type="ECO:0000256" key="17">
    <source>
        <dbReference type="RuleBase" id="RU000532"/>
    </source>
</evidence>
<dbReference type="GO" id="GO:0006094">
    <property type="term" value="P:gluconeogenesis"/>
    <property type="evidence" value="ECO:0007669"/>
    <property type="project" value="TreeGrafter"/>
</dbReference>
<dbReference type="PRINTS" id="PR00477">
    <property type="entry name" value="PHGLYCKINASE"/>
</dbReference>
<reference evidence="18 20" key="1">
    <citation type="submission" date="2017-12" db="EMBL/GenBank/DDBJ databases">
        <title>Complete genome sequence of Herbivorax saccincola GGR1, a novel Cellulosome-producing hydrolytic bacterium in a thermophilic biogas plant, established by Illumina and Nanopore MinION sequencing.</title>
        <authorList>
            <person name="Pechtl A."/>
            <person name="Ruckert C."/>
            <person name="Koeck D.E."/>
            <person name="Maus I."/>
            <person name="Winkler A."/>
            <person name="Kalinowski J."/>
            <person name="Puhler A."/>
            <person name="Schwarz W.W."/>
            <person name="Zverlov V.V."/>
            <person name="Schluter A."/>
            <person name="Liebl W."/>
        </authorList>
    </citation>
    <scope>NUCLEOTIDE SEQUENCE [LARGE SCALE GENOMIC DNA]</scope>
    <source>
        <strain evidence="18">GGR1</strain>
        <strain evidence="20">SR1</strain>
    </source>
</reference>
<evidence type="ECO:0000256" key="11">
    <source>
        <dbReference type="ARBA" id="ARBA00022777"/>
    </source>
</evidence>
<feature type="binding site" evidence="14">
    <location>
        <position position="296"/>
    </location>
    <ligand>
        <name>ATP</name>
        <dbReference type="ChEBI" id="CHEBI:30616"/>
    </ligand>
</feature>
<feature type="binding site" evidence="15">
    <location>
        <position position="40"/>
    </location>
    <ligand>
        <name>(2R)-3-phosphoglycerate</name>
        <dbReference type="ChEBI" id="CHEBI:58272"/>
    </ligand>
</feature>
<reference evidence="19 21" key="2">
    <citation type="journal article" date="2018" name="Syst. Appl. Microbiol.">
        <title>Characterization and high-quality draft genome sequence of Herbivorax saccincola A7, an anaerobic, alkaliphilic, thermophilic, cellulolytic, and xylanolytic bacterium.</title>
        <authorList>
            <person name="Aikawa S."/>
            <person name="Baramee S."/>
            <person name="Sermsathanaswadi J."/>
            <person name="Thianheng P."/>
            <person name="Tachaapaikoon C."/>
            <person name="Shikata A."/>
            <person name="Waeonukul R."/>
            <person name="Pason P."/>
            <person name="Ratanakhanokchai K."/>
            <person name="Kosugi A."/>
        </authorList>
    </citation>
    <scope>NUCLEOTIDE SEQUENCE [LARGE SCALE GENOMIC DNA]</scope>
    <source>
        <strain evidence="19 21">A7</strain>
    </source>
</reference>
<feature type="binding site" evidence="14 16">
    <location>
        <position position="327"/>
    </location>
    <ligand>
        <name>ATP</name>
        <dbReference type="ChEBI" id="CHEBI:30616"/>
    </ligand>
</feature>
<evidence type="ECO:0000256" key="14">
    <source>
        <dbReference type="HAMAP-Rule" id="MF_00145"/>
    </source>
</evidence>
<feature type="binding site" evidence="14">
    <location>
        <position position="155"/>
    </location>
    <ligand>
        <name>substrate</name>
    </ligand>
</feature>
<dbReference type="Proteomes" id="UP000233534">
    <property type="component" value="Chromosome"/>
</dbReference>
<keyword evidence="9 14" id="KW-0808">Transferase</keyword>
<name>A0A2K9EJZ5_9FIRM</name>
<dbReference type="RefSeq" id="WP_101302682.1">
    <property type="nucleotide sequence ID" value="NZ_CP025197.1"/>
</dbReference>
<comment type="catalytic activity">
    <reaction evidence="1 14 17">
        <text>(2R)-3-phosphoglycerate + ATP = (2R)-3-phospho-glyceroyl phosphate + ADP</text>
        <dbReference type="Rhea" id="RHEA:14801"/>
        <dbReference type="ChEBI" id="CHEBI:30616"/>
        <dbReference type="ChEBI" id="CHEBI:57604"/>
        <dbReference type="ChEBI" id="CHEBI:58272"/>
        <dbReference type="ChEBI" id="CHEBI:456216"/>
        <dbReference type="EC" id="2.7.2.3"/>
    </reaction>
</comment>
<dbReference type="InterPro" id="IPR015911">
    <property type="entry name" value="Phosphoglycerate_kinase_CS"/>
</dbReference>
<evidence type="ECO:0000256" key="1">
    <source>
        <dbReference type="ARBA" id="ARBA00000642"/>
    </source>
</evidence>
<dbReference type="PANTHER" id="PTHR11406">
    <property type="entry name" value="PHOSPHOGLYCERATE KINASE"/>
    <property type="match status" value="1"/>
</dbReference>
<evidence type="ECO:0000256" key="12">
    <source>
        <dbReference type="ARBA" id="ARBA00022840"/>
    </source>
</evidence>
<keyword evidence="10 14" id="KW-0547">Nucleotide-binding</keyword>
<dbReference type="GO" id="GO:0006096">
    <property type="term" value="P:glycolytic process"/>
    <property type="evidence" value="ECO:0007669"/>
    <property type="project" value="UniProtKB-UniRule"/>
</dbReference>
<organism evidence="18 20">
    <name type="scientific">Acetivibrio saccincola</name>
    <dbReference type="NCBI Taxonomy" id="1677857"/>
    <lineage>
        <taxon>Bacteria</taxon>
        <taxon>Bacillati</taxon>
        <taxon>Bacillota</taxon>
        <taxon>Clostridia</taxon>
        <taxon>Eubacteriales</taxon>
        <taxon>Oscillospiraceae</taxon>
        <taxon>Acetivibrio</taxon>
    </lineage>
</organism>
<comment type="similarity">
    <text evidence="4 14 17">Belongs to the phosphoglycerate kinase family.</text>
</comment>
<evidence type="ECO:0000256" key="2">
    <source>
        <dbReference type="ARBA" id="ARBA00004496"/>
    </source>
</evidence>
<dbReference type="CDD" id="cd00318">
    <property type="entry name" value="Phosphoglycerate_kinase"/>
    <property type="match status" value="1"/>
</dbReference>
<feature type="binding site" evidence="14 16">
    <location>
        <position position="205"/>
    </location>
    <ligand>
        <name>ATP</name>
        <dbReference type="ChEBI" id="CHEBI:30616"/>
    </ligand>
</feature>
<keyword evidence="20" id="KW-1185">Reference proteome</keyword>
<dbReference type="Proteomes" id="UP000239720">
    <property type="component" value="Unassembled WGS sequence"/>
</dbReference>
<dbReference type="PIRSF" id="PIRSF000724">
    <property type="entry name" value="Pgk"/>
    <property type="match status" value="1"/>
</dbReference>
<comment type="pathway">
    <text evidence="3 14">Carbohydrate degradation; glycolysis; pyruvate from D-glyceraldehyde 3-phosphate: step 2/5.</text>
</comment>
<evidence type="ECO:0000256" key="16">
    <source>
        <dbReference type="PIRSR" id="PIRSR000724-2"/>
    </source>
</evidence>
<evidence type="ECO:0000256" key="6">
    <source>
        <dbReference type="ARBA" id="ARBA00013061"/>
    </source>
</evidence>
<dbReference type="OrthoDB" id="9808460at2"/>
<evidence type="ECO:0000256" key="4">
    <source>
        <dbReference type="ARBA" id="ARBA00008982"/>
    </source>
</evidence>
<evidence type="ECO:0000256" key="5">
    <source>
        <dbReference type="ARBA" id="ARBA00011245"/>
    </source>
</evidence>
<feature type="binding site" evidence="14">
    <location>
        <position position="40"/>
    </location>
    <ligand>
        <name>substrate</name>
    </ligand>
</feature>
<evidence type="ECO:0000256" key="13">
    <source>
        <dbReference type="ARBA" id="ARBA00023152"/>
    </source>
</evidence>
<dbReference type="EC" id="2.7.2.3" evidence="6 14"/>
<dbReference type="FunFam" id="3.40.50.1260:FF:000002">
    <property type="entry name" value="Phosphoglycerate kinase"/>
    <property type="match status" value="1"/>
</dbReference>
<dbReference type="FunFam" id="3.40.50.1260:FF:000007">
    <property type="entry name" value="Phosphoglycerate kinase"/>
    <property type="match status" value="1"/>
</dbReference>
<dbReference type="GO" id="GO:0005829">
    <property type="term" value="C:cytosol"/>
    <property type="evidence" value="ECO:0007669"/>
    <property type="project" value="TreeGrafter"/>
</dbReference>
<evidence type="ECO:0000256" key="3">
    <source>
        <dbReference type="ARBA" id="ARBA00004838"/>
    </source>
</evidence>
<dbReference type="HAMAP" id="MF_00145">
    <property type="entry name" value="Phosphoglyc_kinase"/>
    <property type="match status" value="1"/>
</dbReference>
<dbReference type="AlphaFoldDB" id="A0A2K9EJZ5"/>
<feature type="binding site" evidence="15">
    <location>
        <position position="155"/>
    </location>
    <ligand>
        <name>(2R)-3-phosphoglycerate</name>
        <dbReference type="ChEBI" id="CHEBI:58272"/>
    </ligand>
</feature>
<dbReference type="UniPathway" id="UPA00109">
    <property type="reaction ID" value="UER00185"/>
</dbReference>
<dbReference type="InterPro" id="IPR001576">
    <property type="entry name" value="Phosphoglycerate_kinase"/>
</dbReference>
<feature type="binding site" evidence="14 15">
    <location>
        <begin position="24"/>
        <end position="26"/>
    </location>
    <ligand>
        <name>substrate</name>
    </ligand>
</feature>
<evidence type="ECO:0000256" key="7">
    <source>
        <dbReference type="ARBA" id="ARBA00016471"/>
    </source>
</evidence>
<evidence type="ECO:0000256" key="15">
    <source>
        <dbReference type="PIRSR" id="PIRSR000724-1"/>
    </source>
</evidence>
<dbReference type="PROSITE" id="PS00111">
    <property type="entry name" value="PGLYCERATE_KINASE"/>
    <property type="match status" value="1"/>
</dbReference>
<sequence length="397" mass="42577">MGMMNKKAIEDIDVKGKKVIVRVDFNVPLDENCKITDDKRIVGALPTIKYLVENGAKTILVSHLGRPKNGFEDKFSMKPVADRLGELLGKEVILAKDVIGEDAKEKAASLKEGEVLLLENVRFHKEETKNDPDFAKELASMAEIYVNDAFGTAHRAHASTAGLADYLPAVCGYLIKKEIEVMGKALSNPERPFVAILGGAKVSDKIAVIENLIDKVDTLIIGGGMAYTFFKAKGYGVGTSICEEDKVELAKSLLEKAEKKGVKLLLPVDNVVATEFKNDAESKVVESCKIPDGWMGMDIGPETIELFSNELKNAKTVVWNGPMGVFEFDNFANGSKAVAKAVAESGAVSIIGGGDSAAAIEKLGFADKVTHISTGGGASLEFLEGKVLPGIDVLMDK</sequence>
<keyword evidence="11 14" id="KW-0418">Kinase</keyword>
<evidence type="ECO:0000313" key="19">
    <source>
        <dbReference type="EMBL" id="PQQ68192.1"/>
    </source>
</evidence>
<evidence type="ECO:0000256" key="8">
    <source>
        <dbReference type="ARBA" id="ARBA00022490"/>
    </source>
</evidence>
<gene>
    <name evidence="14 18" type="primary">pgk</name>
    <name evidence="19" type="ORF">B9R14_16465</name>
    <name evidence="18" type="ORF">HVS_12180</name>
</gene>
<dbReference type="GO" id="GO:0043531">
    <property type="term" value="F:ADP binding"/>
    <property type="evidence" value="ECO:0007669"/>
    <property type="project" value="TreeGrafter"/>
</dbReference>
<accession>A0A2K9EJZ5</accession>
<evidence type="ECO:0000313" key="21">
    <source>
        <dbReference type="Proteomes" id="UP000239720"/>
    </source>
</evidence>
<dbReference type="PANTHER" id="PTHR11406:SF23">
    <property type="entry name" value="PHOSPHOGLYCERATE KINASE 1, CHLOROPLASTIC-RELATED"/>
    <property type="match status" value="1"/>
</dbReference>
<keyword evidence="8 14" id="KW-0963">Cytoplasm</keyword>
<feature type="binding site" evidence="14 16">
    <location>
        <begin position="353"/>
        <end position="356"/>
    </location>
    <ligand>
        <name>ATP</name>
        <dbReference type="ChEBI" id="CHEBI:30616"/>
    </ligand>
</feature>